<dbReference type="EMBL" id="DUZY01000006">
    <property type="protein sequence ID" value="DAD43903.1"/>
    <property type="molecule type" value="Genomic_DNA"/>
</dbReference>
<feature type="compositionally biased region" description="Basic and acidic residues" evidence="1">
    <location>
        <begin position="16"/>
        <end position="27"/>
    </location>
</feature>
<name>A0A822ZH02_NELNU</name>
<accession>A0A822ZH02</accession>
<feature type="region of interest" description="Disordered" evidence="1">
    <location>
        <begin position="1"/>
        <end position="27"/>
    </location>
</feature>
<proteinExistence type="predicted"/>
<evidence type="ECO:0000313" key="2">
    <source>
        <dbReference type="EMBL" id="DAD43903.1"/>
    </source>
</evidence>
<evidence type="ECO:0000256" key="1">
    <source>
        <dbReference type="SAM" id="MobiDB-lite"/>
    </source>
</evidence>
<comment type="caution">
    <text evidence="2">The sequence shown here is derived from an EMBL/GenBank/DDBJ whole genome shotgun (WGS) entry which is preliminary data.</text>
</comment>
<keyword evidence="3" id="KW-1185">Reference proteome</keyword>
<evidence type="ECO:0000313" key="3">
    <source>
        <dbReference type="Proteomes" id="UP000607653"/>
    </source>
</evidence>
<gene>
    <name evidence="2" type="ORF">HUJ06_002133</name>
</gene>
<sequence length="42" mass="5116">MSWADSSNEPNSLKKGRWDEKNGPPWKEESKFFYRKEKIKKK</sequence>
<feature type="compositionally biased region" description="Polar residues" evidence="1">
    <location>
        <begin position="1"/>
        <end position="11"/>
    </location>
</feature>
<protein>
    <submittedName>
        <fullName evidence="2">Uncharacterized protein</fullName>
    </submittedName>
</protein>
<reference evidence="2 3" key="1">
    <citation type="journal article" date="2020" name="Mol. Biol. Evol.">
        <title>Distinct Expression and Methylation Patterns for Genes with Different Fates following a Single Whole-Genome Duplication in Flowering Plants.</title>
        <authorList>
            <person name="Shi T."/>
            <person name="Rahmani R.S."/>
            <person name="Gugger P.F."/>
            <person name="Wang M."/>
            <person name="Li H."/>
            <person name="Zhang Y."/>
            <person name="Li Z."/>
            <person name="Wang Q."/>
            <person name="Van de Peer Y."/>
            <person name="Marchal K."/>
            <person name="Chen J."/>
        </authorList>
    </citation>
    <scope>NUCLEOTIDE SEQUENCE [LARGE SCALE GENOMIC DNA]</scope>
    <source>
        <tissue evidence="2">Leaf</tissue>
    </source>
</reference>
<dbReference type="AlphaFoldDB" id="A0A822ZH02"/>
<organism evidence="2 3">
    <name type="scientific">Nelumbo nucifera</name>
    <name type="common">Sacred lotus</name>
    <dbReference type="NCBI Taxonomy" id="4432"/>
    <lineage>
        <taxon>Eukaryota</taxon>
        <taxon>Viridiplantae</taxon>
        <taxon>Streptophyta</taxon>
        <taxon>Embryophyta</taxon>
        <taxon>Tracheophyta</taxon>
        <taxon>Spermatophyta</taxon>
        <taxon>Magnoliopsida</taxon>
        <taxon>Proteales</taxon>
        <taxon>Nelumbonaceae</taxon>
        <taxon>Nelumbo</taxon>
    </lineage>
</organism>
<dbReference type="Proteomes" id="UP000607653">
    <property type="component" value="Unassembled WGS sequence"/>
</dbReference>